<organism evidence="2">
    <name type="scientific">mine drainage metagenome</name>
    <dbReference type="NCBI Taxonomy" id="410659"/>
    <lineage>
        <taxon>unclassified sequences</taxon>
        <taxon>metagenomes</taxon>
        <taxon>ecological metagenomes</taxon>
    </lineage>
</organism>
<sequence length="151" mass="16770">PINQDDLNDLALLRLDAQIVLHIDESAPRIRRFSQALINPDKKGETPWLVNESVPFSAERLEVADTVLEIEEALSESKGSSRHQTSGQERAILVSASKESLLFQKDGMEELRELAESAGVQVLGEEIQKLRTVHPSTLLSADRLKVLIIHA</sequence>
<evidence type="ECO:0000313" key="2">
    <source>
        <dbReference type="EMBL" id="EQD47489.1"/>
    </source>
</evidence>
<protein>
    <submittedName>
        <fullName evidence="2">Small GTP-binding protein domain-containing protein</fullName>
    </submittedName>
</protein>
<reference evidence="2" key="1">
    <citation type="submission" date="2013-08" db="EMBL/GenBank/DDBJ databases">
        <authorList>
            <person name="Mendez C."/>
            <person name="Richter M."/>
            <person name="Ferrer M."/>
            <person name="Sanchez J."/>
        </authorList>
    </citation>
    <scope>NUCLEOTIDE SEQUENCE</scope>
</reference>
<name>T1B3U0_9ZZZZ</name>
<reference evidence="2" key="2">
    <citation type="journal article" date="2014" name="ISME J.">
        <title>Microbial stratification in low pH oxic and suboxic macroscopic growths along an acid mine drainage.</title>
        <authorList>
            <person name="Mendez-Garcia C."/>
            <person name="Mesa V."/>
            <person name="Sprenger R.R."/>
            <person name="Richter M."/>
            <person name="Diez M.S."/>
            <person name="Solano J."/>
            <person name="Bargiela R."/>
            <person name="Golyshina O.V."/>
            <person name="Manteca A."/>
            <person name="Ramos J.L."/>
            <person name="Gallego J.R."/>
            <person name="Llorente I."/>
            <person name="Martins Dos Santos V.A."/>
            <person name="Jensen O.N."/>
            <person name="Pelaez A.I."/>
            <person name="Sanchez J."/>
            <person name="Ferrer M."/>
        </authorList>
    </citation>
    <scope>NUCLEOTIDE SEQUENCE</scope>
</reference>
<gene>
    <name evidence="2" type="ORF">B1A_14310</name>
</gene>
<accession>T1B3U0</accession>
<proteinExistence type="predicted"/>
<dbReference type="Pfam" id="PF13167">
    <property type="entry name" value="GTP-bdg_N"/>
    <property type="match status" value="1"/>
</dbReference>
<feature type="domain" description="GTPase HflX N-terminal" evidence="1">
    <location>
        <begin position="106"/>
        <end position="145"/>
    </location>
</feature>
<dbReference type="AlphaFoldDB" id="T1B3U0"/>
<evidence type="ECO:0000259" key="1">
    <source>
        <dbReference type="Pfam" id="PF13167"/>
    </source>
</evidence>
<feature type="non-terminal residue" evidence="2">
    <location>
        <position position="1"/>
    </location>
</feature>
<dbReference type="InterPro" id="IPR025121">
    <property type="entry name" value="GTPase_HflX_N"/>
</dbReference>
<feature type="non-terminal residue" evidence="2">
    <location>
        <position position="151"/>
    </location>
</feature>
<dbReference type="EMBL" id="AUZX01010501">
    <property type="protein sequence ID" value="EQD47489.1"/>
    <property type="molecule type" value="Genomic_DNA"/>
</dbReference>
<comment type="caution">
    <text evidence="2">The sequence shown here is derived from an EMBL/GenBank/DDBJ whole genome shotgun (WGS) entry which is preliminary data.</text>
</comment>